<dbReference type="EMBL" id="CAJNOE010000235">
    <property type="protein sequence ID" value="CAF1075910.1"/>
    <property type="molecule type" value="Genomic_DNA"/>
</dbReference>
<gene>
    <name evidence="1" type="ORF">IZO911_LOCUS21682</name>
</gene>
<sequence length="109" mass="12838">MSIQKDIFSDRSYLKQINKNFDHLIKLIQTTYKPLSLSYDEKLFEINIVSFEFLQEFNGSNQNQQIQLLANINNLNQLLQFLSLNPTSYDCLTFIDELYQLTLTFSSVK</sequence>
<proteinExistence type="predicted"/>
<organism evidence="1 2">
    <name type="scientific">Adineta steineri</name>
    <dbReference type="NCBI Taxonomy" id="433720"/>
    <lineage>
        <taxon>Eukaryota</taxon>
        <taxon>Metazoa</taxon>
        <taxon>Spiralia</taxon>
        <taxon>Gnathifera</taxon>
        <taxon>Rotifera</taxon>
        <taxon>Eurotatoria</taxon>
        <taxon>Bdelloidea</taxon>
        <taxon>Adinetida</taxon>
        <taxon>Adinetidae</taxon>
        <taxon>Adineta</taxon>
    </lineage>
</organism>
<name>A0A814M815_9BILA</name>
<reference evidence="1" key="1">
    <citation type="submission" date="2021-02" db="EMBL/GenBank/DDBJ databases">
        <authorList>
            <person name="Nowell W R."/>
        </authorList>
    </citation>
    <scope>NUCLEOTIDE SEQUENCE</scope>
</reference>
<accession>A0A814M815</accession>
<evidence type="ECO:0000313" key="2">
    <source>
        <dbReference type="Proteomes" id="UP000663860"/>
    </source>
</evidence>
<protein>
    <submittedName>
        <fullName evidence="1">Uncharacterized protein</fullName>
    </submittedName>
</protein>
<dbReference type="Proteomes" id="UP000663860">
    <property type="component" value="Unassembled WGS sequence"/>
</dbReference>
<comment type="caution">
    <text evidence="1">The sequence shown here is derived from an EMBL/GenBank/DDBJ whole genome shotgun (WGS) entry which is preliminary data.</text>
</comment>
<dbReference type="AlphaFoldDB" id="A0A814M815"/>
<evidence type="ECO:0000313" key="1">
    <source>
        <dbReference type="EMBL" id="CAF1075910.1"/>
    </source>
</evidence>